<dbReference type="Pfam" id="PF00561">
    <property type="entry name" value="Abhydrolase_1"/>
    <property type="match status" value="1"/>
</dbReference>
<dbReference type="InterPro" id="IPR000073">
    <property type="entry name" value="AB_hydrolase_1"/>
</dbReference>
<evidence type="ECO:0000313" key="2">
    <source>
        <dbReference type="EMBL" id="EHQ02034.1"/>
    </source>
</evidence>
<dbReference type="EMBL" id="JH594606">
    <property type="protein sequence ID" value="EHQ02034.1"/>
    <property type="molecule type" value="Genomic_DNA"/>
</dbReference>
<accession>H2BXF2</accession>
<dbReference type="Gene3D" id="3.40.50.1820">
    <property type="entry name" value="alpha/beta hydrolase"/>
    <property type="match status" value="1"/>
</dbReference>
<dbReference type="Proteomes" id="UP000003844">
    <property type="component" value="Unassembled WGS sequence"/>
</dbReference>
<evidence type="ECO:0000313" key="3">
    <source>
        <dbReference type="Proteomes" id="UP000003844"/>
    </source>
</evidence>
<dbReference type="STRING" id="865937.Gilli_1373"/>
<dbReference type="AlphaFoldDB" id="H2BXF2"/>
<dbReference type="InterPro" id="IPR050266">
    <property type="entry name" value="AB_hydrolase_sf"/>
</dbReference>
<dbReference type="PANTHER" id="PTHR43798">
    <property type="entry name" value="MONOACYLGLYCEROL LIPASE"/>
    <property type="match status" value="1"/>
</dbReference>
<dbReference type="SUPFAM" id="SSF53474">
    <property type="entry name" value="alpha/beta-Hydrolases"/>
    <property type="match status" value="1"/>
</dbReference>
<organism evidence="2 3">
    <name type="scientific">Gillisia limnaea (strain DSM 15749 / LMG 21470 / R-8282)</name>
    <dbReference type="NCBI Taxonomy" id="865937"/>
    <lineage>
        <taxon>Bacteria</taxon>
        <taxon>Pseudomonadati</taxon>
        <taxon>Bacteroidota</taxon>
        <taxon>Flavobacteriia</taxon>
        <taxon>Flavobacteriales</taxon>
        <taxon>Flavobacteriaceae</taxon>
        <taxon>Gillisia</taxon>
    </lineage>
</organism>
<dbReference type="PRINTS" id="PR00111">
    <property type="entry name" value="ABHYDROLASE"/>
</dbReference>
<proteinExistence type="predicted"/>
<gene>
    <name evidence="2" type="ORF">Gilli_1373</name>
</gene>
<dbReference type="OrthoDB" id="7172093at2"/>
<keyword evidence="2" id="KW-0378">Hydrolase</keyword>
<dbReference type="InterPro" id="IPR029058">
    <property type="entry name" value="AB_hydrolase_fold"/>
</dbReference>
<dbReference type="HOGENOM" id="CLU_071771_0_0_10"/>
<dbReference type="eggNOG" id="COG0596">
    <property type="taxonomic scope" value="Bacteria"/>
</dbReference>
<dbReference type="GO" id="GO:0016787">
    <property type="term" value="F:hydrolase activity"/>
    <property type="evidence" value="ECO:0007669"/>
    <property type="project" value="UniProtKB-KW"/>
</dbReference>
<sequence>MKTSIKIFALVMTVFIWMDSIASNKTNYQPEPFEVETIGQGKPILFLPGFTASGSVWKETVEHLTVERKSYLFSYAGFNGNEPIEMPWYDTIKNGLIDYVNQNKLTDIIVIGHSMGGNLAVDIAAEFPDRVSKIIIVDALPFMKDVMMPDVPIEMLDYDTSYNQQTIAMSDADFLNMATMMASNMATDKENQETLKKWMVEADRKTWAYGYTDLLKLDLRPKLSNISCETLIIGASFPDVNMAKANYEKQYENLSEKTLIMASDSKHFVMLDEPEWFYKTVNDFLVNGK</sequence>
<protein>
    <submittedName>
        <fullName evidence="2">Alpha/beta hydrolase fold containing protein</fullName>
    </submittedName>
</protein>
<name>H2BXF2_GILLR</name>
<evidence type="ECO:0000259" key="1">
    <source>
        <dbReference type="Pfam" id="PF00561"/>
    </source>
</evidence>
<feature type="domain" description="AB hydrolase-1" evidence="1">
    <location>
        <begin position="42"/>
        <end position="208"/>
    </location>
</feature>
<reference evidence="3" key="1">
    <citation type="journal article" date="2012" name="Stand. Genomic Sci.">
        <title>Genome sequence of the Antarctic rhodopsins-containing flavobacterium Gillisia limnaea type strain (R-8282(T)).</title>
        <authorList>
            <person name="Riedel T."/>
            <person name="Held B."/>
            <person name="Nolan M."/>
            <person name="Lucas S."/>
            <person name="Lapidus A."/>
            <person name="Tice H."/>
            <person name="Del Rio T.G."/>
            <person name="Cheng J.F."/>
            <person name="Han C."/>
            <person name="Tapia R."/>
            <person name="Goodwin L.A."/>
            <person name="Pitluck S."/>
            <person name="Liolios K."/>
            <person name="Mavromatis K."/>
            <person name="Pagani I."/>
            <person name="Ivanova N."/>
            <person name="Mikhailova N."/>
            <person name="Pati A."/>
            <person name="Chen A."/>
            <person name="Palaniappan K."/>
            <person name="Land M."/>
            <person name="Rohde M."/>
            <person name="Tindall B.J."/>
            <person name="Detter J.C."/>
            <person name="Goker M."/>
            <person name="Bristow J."/>
            <person name="Eisen J.A."/>
            <person name="Markowitz V."/>
            <person name="Hugenholtz P."/>
            <person name="Kyrpides N.C."/>
            <person name="Klenk H.P."/>
            <person name="Woyke T."/>
        </authorList>
    </citation>
    <scope>NUCLEOTIDE SEQUENCE [LARGE SCALE GENOMIC DNA]</scope>
    <source>
        <strain evidence="3">DSM 15749 / LMG 21470 / R-8282</strain>
    </source>
</reference>
<keyword evidence="3" id="KW-1185">Reference proteome</keyword>
<dbReference type="RefSeq" id="WP_006988351.1">
    <property type="nucleotide sequence ID" value="NZ_JH594606.1"/>
</dbReference>